<organism evidence="5 7">
    <name type="scientific">Arcobacter ellisii</name>
    <dbReference type="NCBI Taxonomy" id="913109"/>
    <lineage>
        <taxon>Bacteria</taxon>
        <taxon>Pseudomonadati</taxon>
        <taxon>Campylobacterota</taxon>
        <taxon>Epsilonproteobacteria</taxon>
        <taxon>Campylobacterales</taxon>
        <taxon>Arcobacteraceae</taxon>
        <taxon>Arcobacter</taxon>
    </lineage>
</organism>
<dbReference type="InterPro" id="IPR054767">
    <property type="entry name" value="Cas10-Cmr2_palm2"/>
</dbReference>
<dbReference type="KEGG" id="aell:AELL_2240"/>
<reference evidence="4 6" key="2">
    <citation type="submission" date="2018-08" db="EMBL/GenBank/DDBJ databases">
        <title>Complete genome of the Arcobacter ellisii type strain LMG 26155.</title>
        <authorList>
            <person name="Miller W.G."/>
            <person name="Yee E."/>
            <person name="Bono J.L."/>
        </authorList>
    </citation>
    <scope>NUCLEOTIDE SEQUENCE [LARGE SCALE GENOMIC DNA]</scope>
    <source>
        <strain evidence="4 6">LMG 26155</strain>
    </source>
</reference>
<gene>
    <name evidence="5" type="primary">cas10</name>
    <name evidence="4" type="ORF">AELL_2240</name>
    <name evidence="5" type="ORF">CP962_10195</name>
</gene>
<dbReference type="Proteomes" id="UP000262582">
    <property type="component" value="Chromosome"/>
</dbReference>
<accession>A0A347UAJ2</accession>
<dbReference type="InterPro" id="IPR038242">
    <property type="entry name" value="Cmr2_N"/>
</dbReference>
<evidence type="ECO:0000313" key="6">
    <source>
        <dbReference type="Proteomes" id="UP000262582"/>
    </source>
</evidence>
<dbReference type="InterPro" id="IPR043128">
    <property type="entry name" value="Rev_trsase/Diguanyl_cyclase"/>
</dbReference>
<proteinExistence type="predicted"/>
<dbReference type="EMBL" id="CP032097">
    <property type="protein sequence ID" value="AXX95870.1"/>
    <property type="molecule type" value="Genomic_DNA"/>
</dbReference>
<dbReference type="NCBIfam" id="TIGR02577">
    <property type="entry name" value="cas_TM1794_Cmr2"/>
    <property type="match status" value="1"/>
</dbReference>
<dbReference type="OrthoDB" id="9768769at2"/>
<evidence type="ECO:0000256" key="1">
    <source>
        <dbReference type="ARBA" id="ARBA00022741"/>
    </source>
</evidence>
<dbReference type="InterPro" id="IPR024615">
    <property type="entry name" value="CRISPR-assoc_Cmr2_N"/>
</dbReference>
<feature type="domain" description="GGDEF" evidence="3">
    <location>
        <begin position="205"/>
        <end position="335"/>
    </location>
</feature>
<keyword evidence="2" id="KW-0051">Antiviral defense</keyword>
<dbReference type="Gene3D" id="3.30.70.2220">
    <property type="entry name" value="CRISPR-Cas system, Cmr2 subunit, D1 domain, cysteine cluster"/>
    <property type="match status" value="1"/>
</dbReference>
<dbReference type="RefSeq" id="WP_118918032.1">
    <property type="nucleotide sequence ID" value="NZ_CP032097.1"/>
</dbReference>
<evidence type="ECO:0000313" key="4">
    <source>
        <dbReference type="EMBL" id="AXX95870.1"/>
    </source>
</evidence>
<evidence type="ECO:0000256" key="2">
    <source>
        <dbReference type="ARBA" id="ARBA00023118"/>
    </source>
</evidence>
<dbReference type="Gene3D" id="3.30.70.270">
    <property type="match status" value="1"/>
</dbReference>
<dbReference type="GO" id="GO:0051607">
    <property type="term" value="P:defense response to virus"/>
    <property type="evidence" value="ECO:0007669"/>
    <property type="project" value="UniProtKB-KW"/>
</dbReference>
<name>A0A347UAJ2_9BACT</name>
<dbReference type="Proteomes" id="UP000290588">
    <property type="component" value="Unassembled WGS sequence"/>
</dbReference>
<dbReference type="PROSITE" id="PS50887">
    <property type="entry name" value="GGDEF"/>
    <property type="match status" value="1"/>
</dbReference>
<evidence type="ECO:0000313" key="7">
    <source>
        <dbReference type="Proteomes" id="UP000290588"/>
    </source>
</evidence>
<keyword evidence="6" id="KW-1185">Reference proteome</keyword>
<dbReference type="AlphaFoldDB" id="A0A347UAJ2"/>
<dbReference type="GO" id="GO:0000166">
    <property type="term" value="F:nucleotide binding"/>
    <property type="evidence" value="ECO:0007669"/>
    <property type="project" value="UniProtKB-KW"/>
</dbReference>
<protein>
    <submittedName>
        <fullName evidence="4">CRISPR/Cas system-associated RAMP protein Cas10/Cmr2, type III-B</fullName>
    </submittedName>
    <submittedName>
        <fullName evidence="5">Type III-B CRISPR-associated protein Cas10/Cmr2</fullName>
    </submittedName>
</protein>
<dbReference type="InterPro" id="IPR000160">
    <property type="entry name" value="GGDEF_dom"/>
</dbReference>
<evidence type="ECO:0000313" key="5">
    <source>
        <dbReference type="EMBL" id="RXI29730.1"/>
    </source>
</evidence>
<keyword evidence="1" id="KW-0547">Nucleotide-binding</keyword>
<dbReference type="EMBL" id="NXIG01000010">
    <property type="protein sequence ID" value="RXI29730.1"/>
    <property type="molecule type" value="Genomic_DNA"/>
</dbReference>
<dbReference type="InterPro" id="IPR013407">
    <property type="entry name" value="CRISPR-assoc_prot_Cmr2"/>
</dbReference>
<dbReference type="Pfam" id="PF22335">
    <property type="entry name" value="Cas10-Cmr2_palm2"/>
    <property type="match status" value="1"/>
</dbReference>
<dbReference type="Pfam" id="PF12469">
    <property type="entry name" value="Cmr2_N"/>
    <property type="match status" value="1"/>
</dbReference>
<evidence type="ECO:0000259" key="3">
    <source>
        <dbReference type="PROSITE" id="PS50887"/>
    </source>
</evidence>
<sequence>MKYIALTIGPIYKTLKNSKKTRELWGGSYIFSYIMKKIIEKFKDREFVTPYVDENVFKSGKEVGLFHDRFIFRANTNDTKQSVQKIIDKVLQELSNNTSLSFEFLKAYFQINHLEIELNDDTNPILEISPYLDSLEQFYRINHYKENELSKMLKNNNSFLIKDAFDVKRKDFPSLPEIALQDFSDLWEKDDAKAFEDKRLKPYHKYIAIIHADGDNMSEIIKDTSKLQDTSKKLFDFCIKSHELIKTFGGYTIFAGGDDLLFFAPIVSKNKTIFELLDEISNEFDDKFKPKATLSFGVSITYYKYPLYEALENSRNLLFSKAKQLPKNNIAYEIIKHSGQTFGGILYKGSNSYKKFLSFVSIEKSLNDNFLHSLHHKINLHKKTLETIITDNNKLENFFKNYFNEAEHNEYKDFFVKLIDYMMSEQNIDNIYATLRFIKFIKGDKE</sequence>
<reference evidence="5 7" key="1">
    <citation type="submission" date="2017-09" db="EMBL/GenBank/DDBJ databases">
        <title>Genomics of the genus Arcobacter.</title>
        <authorList>
            <person name="Perez-Cataluna A."/>
            <person name="Figueras M.J."/>
            <person name="Salas-Masso N."/>
        </authorList>
    </citation>
    <scope>NUCLEOTIDE SEQUENCE [LARGE SCALE GENOMIC DNA]</scope>
    <source>
        <strain evidence="5 7">CECT 7837</strain>
    </source>
</reference>